<dbReference type="Proteomes" id="UP000315925">
    <property type="component" value="Chromosome"/>
</dbReference>
<dbReference type="KEGG" id="mkc:kam1_1738"/>
<feature type="compositionally biased region" description="Polar residues" evidence="1">
    <location>
        <begin position="138"/>
        <end position="148"/>
    </location>
</feature>
<name>A0A516TNX2_9BACT</name>
<sequence>MDFEELPKNADRYYFSSPAKGKLKDANSQSKGSSPRKVGPRNLLPPHLSIQNKKHPPPRKLGFAPTSHPPTEASTTSSSTASTTGKISFPSHTNHSSFASTSPKFPKGPDNKRQSPPDFILDREIRKVHPPPKYATSKPLSPTNLIRK</sequence>
<feature type="compositionally biased region" description="Basic and acidic residues" evidence="1">
    <location>
        <begin position="1"/>
        <end position="11"/>
    </location>
</feature>
<accession>A0A516TNX2</accession>
<protein>
    <submittedName>
        <fullName evidence="2">Uncharacterized protein</fullName>
    </submittedName>
</protein>
<proteinExistence type="predicted"/>
<gene>
    <name evidence="2" type="ORF">kam1_1738</name>
</gene>
<evidence type="ECO:0000313" key="2">
    <source>
        <dbReference type="EMBL" id="QDQ42953.1"/>
    </source>
</evidence>
<feature type="compositionally biased region" description="Polar residues" evidence="1">
    <location>
        <begin position="90"/>
        <end position="103"/>
    </location>
</feature>
<dbReference type="AlphaFoldDB" id="A0A516TNX2"/>
<reference evidence="3" key="1">
    <citation type="submission" date="2019-03" db="EMBL/GenBank/DDBJ databases">
        <title>Complete genome of Methylacidiphilum kamchatkense Kam1.</title>
        <authorList>
            <person name="Kruse T."/>
            <person name="Murarilal Ratnadevi C."/>
            <person name="Erikstad H.-A."/>
            <person name="Birkeland N.-K."/>
        </authorList>
    </citation>
    <scope>NUCLEOTIDE SEQUENCE [LARGE SCALE GENOMIC DNA]</scope>
    <source>
        <strain evidence="3">kam1</strain>
    </source>
</reference>
<evidence type="ECO:0000313" key="3">
    <source>
        <dbReference type="Proteomes" id="UP000315925"/>
    </source>
</evidence>
<evidence type="ECO:0000256" key="1">
    <source>
        <dbReference type="SAM" id="MobiDB-lite"/>
    </source>
</evidence>
<feature type="compositionally biased region" description="Low complexity" evidence="1">
    <location>
        <begin position="64"/>
        <end position="84"/>
    </location>
</feature>
<organism evidence="2 3">
    <name type="scientific">Methylacidiphilum kamchatkense Kam1</name>
    <dbReference type="NCBI Taxonomy" id="1202785"/>
    <lineage>
        <taxon>Bacteria</taxon>
        <taxon>Pseudomonadati</taxon>
        <taxon>Verrucomicrobiota</taxon>
        <taxon>Methylacidiphilae</taxon>
        <taxon>Methylacidiphilales</taxon>
        <taxon>Methylacidiphilaceae</taxon>
        <taxon>Methylacidiphilum (ex Ratnadevi et al. 2023)</taxon>
    </lineage>
</organism>
<feature type="compositionally biased region" description="Basic and acidic residues" evidence="1">
    <location>
        <begin position="107"/>
        <end position="127"/>
    </location>
</feature>
<dbReference type="RefSeq" id="WP_143958371.1">
    <property type="nucleotide sequence ID" value="NZ_CP037899.1"/>
</dbReference>
<feature type="region of interest" description="Disordered" evidence="1">
    <location>
        <begin position="1"/>
        <end position="148"/>
    </location>
</feature>
<dbReference type="EMBL" id="CP037899">
    <property type="protein sequence ID" value="QDQ42953.1"/>
    <property type="molecule type" value="Genomic_DNA"/>
</dbReference>